<dbReference type="InterPro" id="IPR003730">
    <property type="entry name" value="Cu_polyphenol_OxRdtase"/>
</dbReference>
<evidence type="ECO:0000256" key="5">
    <source>
        <dbReference type="ARBA" id="ARBA00022801"/>
    </source>
</evidence>
<evidence type="ECO:0000256" key="3">
    <source>
        <dbReference type="ARBA" id="ARBA00022679"/>
    </source>
</evidence>
<dbReference type="EMBL" id="CP158568">
    <property type="protein sequence ID" value="XBY45118.1"/>
    <property type="molecule type" value="Genomic_DNA"/>
</dbReference>
<dbReference type="RefSeq" id="WP_407050207.1">
    <property type="nucleotide sequence ID" value="NZ_CP158568.1"/>
</dbReference>
<proteinExistence type="inferred from homology"/>
<organism evidence="11">
    <name type="scientific">Methyloraptor flagellatus</name>
    <dbReference type="NCBI Taxonomy" id="3162530"/>
    <lineage>
        <taxon>Bacteria</taxon>
        <taxon>Pseudomonadati</taxon>
        <taxon>Pseudomonadota</taxon>
        <taxon>Alphaproteobacteria</taxon>
        <taxon>Hyphomicrobiales</taxon>
        <taxon>Ancalomicrobiaceae</taxon>
        <taxon>Methyloraptor</taxon>
    </lineage>
</organism>
<comment type="catalytic activity">
    <reaction evidence="8">
        <text>adenosine + phosphate = alpha-D-ribose 1-phosphate + adenine</text>
        <dbReference type="Rhea" id="RHEA:27642"/>
        <dbReference type="ChEBI" id="CHEBI:16335"/>
        <dbReference type="ChEBI" id="CHEBI:16708"/>
        <dbReference type="ChEBI" id="CHEBI:43474"/>
        <dbReference type="ChEBI" id="CHEBI:57720"/>
        <dbReference type="EC" id="2.4.2.1"/>
    </reaction>
    <physiologicalReaction direction="left-to-right" evidence="8">
        <dbReference type="Rhea" id="RHEA:27643"/>
    </physiologicalReaction>
</comment>
<dbReference type="PANTHER" id="PTHR30616:SF2">
    <property type="entry name" value="PURINE NUCLEOSIDE PHOSPHORYLASE LACC1"/>
    <property type="match status" value="1"/>
</dbReference>
<dbReference type="Gene3D" id="3.60.140.10">
    <property type="entry name" value="CNF1/YfiH-like putative cysteine hydrolases"/>
    <property type="match status" value="1"/>
</dbReference>
<evidence type="ECO:0000256" key="7">
    <source>
        <dbReference type="ARBA" id="ARBA00047989"/>
    </source>
</evidence>
<dbReference type="InterPro" id="IPR038371">
    <property type="entry name" value="Cu_polyphenol_OxRdtase_sf"/>
</dbReference>
<keyword evidence="3" id="KW-0808">Transferase</keyword>
<evidence type="ECO:0000256" key="9">
    <source>
        <dbReference type="ARBA" id="ARBA00049893"/>
    </source>
</evidence>
<dbReference type="SUPFAM" id="SSF64438">
    <property type="entry name" value="CNF1/YfiH-like putative cysteine hydrolases"/>
    <property type="match status" value="1"/>
</dbReference>
<dbReference type="Pfam" id="PF02578">
    <property type="entry name" value="Cu-oxidase_4"/>
    <property type="match status" value="1"/>
</dbReference>
<evidence type="ECO:0000256" key="10">
    <source>
        <dbReference type="RuleBase" id="RU361274"/>
    </source>
</evidence>
<evidence type="ECO:0000256" key="1">
    <source>
        <dbReference type="ARBA" id="ARBA00000553"/>
    </source>
</evidence>
<evidence type="ECO:0000256" key="8">
    <source>
        <dbReference type="ARBA" id="ARBA00048968"/>
    </source>
</evidence>
<protein>
    <recommendedName>
        <fullName evidence="10">Purine nucleoside phosphorylase</fullName>
    </recommendedName>
</protein>
<name>A0AAU7XC00_9HYPH</name>
<comment type="catalytic activity">
    <reaction evidence="1">
        <text>inosine + phosphate = alpha-D-ribose 1-phosphate + hypoxanthine</text>
        <dbReference type="Rhea" id="RHEA:27646"/>
        <dbReference type="ChEBI" id="CHEBI:17368"/>
        <dbReference type="ChEBI" id="CHEBI:17596"/>
        <dbReference type="ChEBI" id="CHEBI:43474"/>
        <dbReference type="ChEBI" id="CHEBI:57720"/>
        <dbReference type="EC" id="2.4.2.1"/>
    </reaction>
    <physiologicalReaction direction="left-to-right" evidence="1">
        <dbReference type="Rhea" id="RHEA:27647"/>
    </physiologicalReaction>
</comment>
<dbReference type="GO" id="GO:0016787">
    <property type="term" value="F:hydrolase activity"/>
    <property type="evidence" value="ECO:0007669"/>
    <property type="project" value="UniProtKB-KW"/>
</dbReference>
<accession>A0AAU7XC00</accession>
<dbReference type="GO" id="GO:0005507">
    <property type="term" value="F:copper ion binding"/>
    <property type="evidence" value="ECO:0007669"/>
    <property type="project" value="TreeGrafter"/>
</dbReference>
<dbReference type="KEGG" id="mflg:ABS361_02140"/>
<reference evidence="11" key="1">
    <citation type="submission" date="2024-06" db="EMBL/GenBank/DDBJ databases">
        <title>Methylostella associata gen. nov., sp. nov., a novel Ancalomicrobiaceae-affiliated facultatively methylotrophic bacteria that feed on methanotrophs of the genus Methylococcus.</title>
        <authorList>
            <person name="Saltykova V."/>
            <person name="Danilova O.V."/>
            <person name="Oshkin I.Y."/>
            <person name="Belova S.E."/>
            <person name="Pimenov N.V."/>
            <person name="Dedysh S.N."/>
        </authorList>
    </citation>
    <scope>NUCLEOTIDE SEQUENCE</scope>
    <source>
        <strain evidence="11">S20</strain>
    </source>
</reference>
<comment type="catalytic activity">
    <reaction evidence="9">
        <text>S-methyl-5'-thioadenosine + phosphate = 5-(methylsulfanyl)-alpha-D-ribose 1-phosphate + adenine</text>
        <dbReference type="Rhea" id="RHEA:11852"/>
        <dbReference type="ChEBI" id="CHEBI:16708"/>
        <dbReference type="ChEBI" id="CHEBI:17509"/>
        <dbReference type="ChEBI" id="CHEBI:43474"/>
        <dbReference type="ChEBI" id="CHEBI:58533"/>
        <dbReference type="EC" id="2.4.2.28"/>
    </reaction>
    <physiologicalReaction direction="left-to-right" evidence="9">
        <dbReference type="Rhea" id="RHEA:11853"/>
    </physiologicalReaction>
</comment>
<evidence type="ECO:0000256" key="6">
    <source>
        <dbReference type="ARBA" id="ARBA00022833"/>
    </source>
</evidence>
<dbReference type="CDD" id="cd16833">
    <property type="entry name" value="YfiH"/>
    <property type="match status" value="1"/>
</dbReference>
<keyword evidence="5" id="KW-0378">Hydrolase</keyword>
<evidence type="ECO:0000256" key="4">
    <source>
        <dbReference type="ARBA" id="ARBA00022723"/>
    </source>
</evidence>
<dbReference type="GO" id="GO:0017061">
    <property type="term" value="F:S-methyl-5-thioadenosine phosphorylase activity"/>
    <property type="evidence" value="ECO:0007669"/>
    <property type="project" value="UniProtKB-EC"/>
</dbReference>
<dbReference type="AlphaFoldDB" id="A0AAU7XC00"/>
<evidence type="ECO:0000313" key="11">
    <source>
        <dbReference type="EMBL" id="XBY45118.1"/>
    </source>
</evidence>
<gene>
    <name evidence="11" type="primary">pgeF</name>
    <name evidence="11" type="ORF">ABS361_02140</name>
</gene>
<sequence length="255" mass="26872">MIRSETLDRFGGIRHGFFTREGGVSTGLYDSLNIGFGSNDDRAAVTENRGRVAEALGVARGRLAMPFQIHSADVAIVDEPWAAGEGPRADAVVTNRPGVAVAVSTADCGPILFADPAARVIGAAHSGWKGAFGGVIEATLTTMETLGAERSRIVAVLGPTISKAAYEVGPEFVARFEAADPANARFFSASTRDGHAMFDLPGYVVSRLQAAGVGSAEWLGLCTYGEEAQFFSYRRMTHRGEPDYGRLASGIALAD</sequence>
<dbReference type="InterPro" id="IPR011324">
    <property type="entry name" value="Cytotoxic_necrot_fac-like_cat"/>
</dbReference>
<dbReference type="PANTHER" id="PTHR30616">
    <property type="entry name" value="UNCHARACTERIZED PROTEIN YFIH"/>
    <property type="match status" value="1"/>
</dbReference>
<keyword evidence="6" id="KW-0862">Zinc</keyword>
<keyword evidence="4" id="KW-0479">Metal-binding</keyword>
<comment type="catalytic activity">
    <reaction evidence="7">
        <text>adenosine + H2O + H(+) = inosine + NH4(+)</text>
        <dbReference type="Rhea" id="RHEA:24408"/>
        <dbReference type="ChEBI" id="CHEBI:15377"/>
        <dbReference type="ChEBI" id="CHEBI:15378"/>
        <dbReference type="ChEBI" id="CHEBI:16335"/>
        <dbReference type="ChEBI" id="CHEBI:17596"/>
        <dbReference type="ChEBI" id="CHEBI:28938"/>
        <dbReference type="EC" id="3.5.4.4"/>
    </reaction>
    <physiologicalReaction direction="left-to-right" evidence="7">
        <dbReference type="Rhea" id="RHEA:24409"/>
    </physiologicalReaction>
</comment>
<evidence type="ECO:0000256" key="2">
    <source>
        <dbReference type="ARBA" id="ARBA00007353"/>
    </source>
</evidence>
<dbReference type="NCBIfam" id="TIGR00726">
    <property type="entry name" value="peptidoglycan editing factor PgeF"/>
    <property type="match status" value="1"/>
</dbReference>
<comment type="similarity">
    <text evidence="2 10">Belongs to the purine nucleoside phosphorylase YfiH/LACC1 family.</text>
</comment>